<proteinExistence type="predicted"/>
<gene>
    <name evidence="2" type="ORF">GCM10022252_33990</name>
</gene>
<comment type="caution">
    <text evidence="2">The sequence shown here is derived from an EMBL/GenBank/DDBJ whole genome shotgun (WGS) entry which is preliminary data.</text>
</comment>
<protein>
    <submittedName>
        <fullName evidence="2">Uncharacterized protein</fullName>
    </submittedName>
</protein>
<keyword evidence="3" id="KW-1185">Reference proteome</keyword>
<evidence type="ECO:0000313" key="3">
    <source>
        <dbReference type="Proteomes" id="UP001501251"/>
    </source>
</evidence>
<dbReference type="Proteomes" id="UP001501251">
    <property type="component" value="Unassembled WGS sequence"/>
</dbReference>
<accession>A0ABP8AWT8</accession>
<evidence type="ECO:0000313" key="2">
    <source>
        <dbReference type="EMBL" id="GAA4192502.1"/>
    </source>
</evidence>
<feature type="region of interest" description="Disordered" evidence="1">
    <location>
        <begin position="1"/>
        <end position="22"/>
    </location>
</feature>
<sequence>MSPDRHGAGEPGRKTLDEGSEIMTVTRFQDLPLAEHDRAWDGEAAEKRVRSWSNAEEEPNARYREAHVWYDGDDPDNFGSYKLPIADVIDGRLKVVPHAIRAAGGIMQGARGGVKVPKEDLGRIKAHLARYYAKMGETAPWES</sequence>
<organism evidence="2 3">
    <name type="scientific">Streptosporangium oxazolinicum</name>
    <dbReference type="NCBI Taxonomy" id="909287"/>
    <lineage>
        <taxon>Bacteria</taxon>
        <taxon>Bacillati</taxon>
        <taxon>Actinomycetota</taxon>
        <taxon>Actinomycetes</taxon>
        <taxon>Streptosporangiales</taxon>
        <taxon>Streptosporangiaceae</taxon>
        <taxon>Streptosporangium</taxon>
    </lineage>
</organism>
<evidence type="ECO:0000256" key="1">
    <source>
        <dbReference type="SAM" id="MobiDB-lite"/>
    </source>
</evidence>
<reference evidence="3" key="1">
    <citation type="journal article" date="2019" name="Int. J. Syst. Evol. Microbiol.">
        <title>The Global Catalogue of Microorganisms (GCM) 10K type strain sequencing project: providing services to taxonomists for standard genome sequencing and annotation.</title>
        <authorList>
            <consortium name="The Broad Institute Genomics Platform"/>
            <consortium name="The Broad Institute Genome Sequencing Center for Infectious Disease"/>
            <person name="Wu L."/>
            <person name="Ma J."/>
        </authorList>
    </citation>
    <scope>NUCLEOTIDE SEQUENCE [LARGE SCALE GENOMIC DNA]</scope>
    <source>
        <strain evidence="3">JCM 17388</strain>
    </source>
</reference>
<name>A0ABP8AWT8_9ACTN</name>
<feature type="compositionally biased region" description="Basic and acidic residues" evidence="1">
    <location>
        <begin position="1"/>
        <end position="17"/>
    </location>
</feature>
<dbReference type="EMBL" id="BAABAQ010000005">
    <property type="protein sequence ID" value="GAA4192502.1"/>
    <property type="molecule type" value="Genomic_DNA"/>
</dbReference>